<keyword evidence="1" id="KW-0963">Cytoplasm</keyword>
<keyword evidence="3" id="KW-1185">Reference proteome</keyword>
<evidence type="ECO:0000256" key="1">
    <source>
        <dbReference type="HAMAP-Rule" id="MF_02216"/>
    </source>
</evidence>
<gene>
    <name evidence="1" type="primary">ubiK</name>
    <name evidence="2" type="ORF">MB2181_01240</name>
</gene>
<name>A0P545_9PROT</name>
<dbReference type="InterPro" id="IPR007475">
    <property type="entry name" value="UbiK"/>
</dbReference>
<evidence type="ECO:0000313" key="2">
    <source>
        <dbReference type="EMBL" id="EAV46655.1"/>
    </source>
</evidence>
<dbReference type="PANTHER" id="PTHR38040">
    <property type="entry name" value="UBIQUINONE BIOSYNTHESIS ACCESSORY FACTOR UBIK"/>
    <property type="match status" value="1"/>
</dbReference>
<comment type="pathway">
    <text evidence="1">Cofactor biosynthesis; ubiquinone biosynthesis.</text>
</comment>
<sequence length="79" mass="9248">MIEKERIQEISDKIRQVVENSPISDINDNINALLQGMFVKFDLISREEFDVQTLVLKRTREKLEALEAKIESLETKTKK</sequence>
<reference evidence="2 3" key="1">
    <citation type="submission" date="2006-11" db="EMBL/GenBank/DDBJ databases">
        <authorList>
            <person name="Giovannoni S."/>
            <person name="Vergin K."/>
            <person name="Ferriera S."/>
            <person name="Johnson J."/>
            <person name="Kravitz S."/>
            <person name="Beeson K."/>
            <person name="Sutton G."/>
            <person name="Rogers Y.-H."/>
            <person name="Friedman R."/>
            <person name="Frazier M."/>
            <person name="Venter J.C."/>
        </authorList>
    </citation>
    <scope>NUCLEOTIDE SEQUENCE [LARGE SCALE GENOMIC DNA]</scope>
    <source>
        <strain evidence="2 3">HTCC2181</strain>
    </source>
</reference>
<dbReference type="EMBL" id="AAUX01000001">
    <property type="protein sequence ID" value="EAV46655.1"/>
    <property type="molecule type" value="Genomic_DNA"/>
</dbReference>
<dbReference type="HAMAP" id="MF_02216">
    <property type="entry name" value="UbiK"/>
    <property type="match status" value="1"/>
</dbReference>
<evidence type="ECO:0000313" key="3">
    <source>
        <dbReference type="Proteomes" id="UP000054262"/>
    </source>
</evidence>
<dbReference type="GO" id="GO:0006744">
    <property type="term" value="P:ubiquinone biosynthetic process"/>
    <property type="evidence" value="ECO:0007669"/>
    <property type="project" value="UniProtKB-UniRule"/>
</dbReference>
<dbReference type="OrthoDB" id="5297354at2"/>
<dbReference type="UniPathway" id="UPA00232"/>
<comment type="caution">
    <text evidence="2">The sequence shown here is derived from an EMBL/GenBank/DDBJ whole genome shotgun (WGS) entry which is preliminary data.</text>
</comment>
<dbReference type="GO" id="GO:0005829">
    <property type="term" value="C:cytosol"/>
    <property type="evidence" value="ECO:0007669"/>
    <property type="project" value="TreeGrafter"/>
</dbReference>
<comment type="similarity">
    <text evidence="1">Belongs to the UbiK family.</text>
</comment>
<dbReference type="AlphaFoldDB" id="A0P545"/>
<keyword evidence="1" id="KW-0831">Ubiquinone biosynthesis</keyword>
<organism evidence="2 3">
    <name type="scientific">Methylophilales bacterium HTCC2181</name>
    <dbReference type="NCBI Taxonomy" id="383631"/>
    <lineage>
        <taxon>Bacteria</taxon>
        <taxon>Pseudomonadati</taxon>
        <taxon>Pseudomonadota</taxon>
        <taxon>Betaproteobacteria</taxon>
        <taxon>Nitrosomonadales</taxon>
        <taxon>OM43 clade</taxon>
    </lineage>
</organism>
<comment type="subcellular location">
    <subcellularLocation>
        <location evidence="1">Cytoplasm</location>
    </subcellularLocation>
</comment>
<dbReference type="Pfam" id="PF04380">
    <property type="entry name" value="BMFP"/>
    <property type="match status" value="1"/>
</dbReference>
<dbReference type="Proteomes" id="UP000054262">
    <property type="component" value="Unassembled WGS sequence"/>
</dbReference>
<proteinExistence type="inferred from homology"/>
<accession>A0P545</accession>
<protein>
    <recommendedName>
        <fullName evidence="1">Ubiquinone biosynthesis accessory factor UbiK</fullName>
    </recommendedName>
</protein>
<dbReference type="PANTHER" id="PTHR38040:SF1">
    <property type="entry name" value="UBIQUINONE BIOSYNTHESIS ACCESSORY FACTOR UBIK"/>
    <property type="match status" value="1"/>
</dbReference>
<comment type="function">
    <text evidence="1">Required for efficient ubiquinone (coenzyme Q) biosynthesis. UbiK is probably an accessory factor of Ubi enzymes and facilitates ubiquinone biosynthesis by acting as an assembly factor, a targeting factor, or both.</text>
</comment>